<accession>A0A8S5SP91</accession>
<evidence type="ECO:0000313" key="1">
    <source>
        <dbReference type="EMBL" id="DAF52782.1"/>
    </source>
</evidence>
<name>A0A8S5SP91_9CAUD</name>
<sequence>MASQQDLKKFNTMIVNQFLKDLYNVLSSKECENHFAKLMQQSVQEEVYDRYDPASYERRGEDGGLKDPNNYNYNVRIDTDGIRVFMKNMTRGVGRAFYIDEGIVTGLADGKNFYEYGAISRMGTFPRDFYTYMKILVEDDTTLKSIINKQMKRKGWKLN</sequence>
<protein>
    <submittedName>
        <fullName evidence="1">Uncharacterized protein</fullName>
    </submittedName>
</protein>
<organism evidence="1">
    <name type="scientific">Siphoviridae sp. ctqSm5</name>
    <dbReference type="NCBI Taxonomy" id="2827949"/>
    <lineage>
        <taxon>Viruses</taxon>
        <taxon>Duplodnaviria</taxon>
        <taxon>Heunggongvirae</taxon>
        <taxon>Uroviricota</taxon>
        <taxon>Caudoviricetes</taxon>
    </lineage>
</organism>
<proteinExistence type="predicted"/>
<reference evidence="1" key="1">
    <citation type="journal article" date="2021" name="Proc. Natl. Acad. Sci. U.S.A.">
        <title>A Catalog of Tens of Thousands of Viruses from Human Metagenomes Reveals Hidden Associations with Chronic Diseases.</title>
        <authorList>
            <person name="Tisza M.J."/>
            <person name="Buck C.B."/>
        </authorList>
    </citation>
    <scope>NUCLEOTIDE SEQUENCE</scope>
    <source>
        <strain evidence="1">CtqSm5</strain>
    </source>
</reference>
<dbReference type="EMBL" id="BK032642">
    <property type="protein sequence ID" value="DAF52782.1"/>
    <property type="molecule type" value="Genomic_DNA"/>
</dbReference>